<dbReference type="PROSITE" id="PS50082">
    <property type="entry name" value="WD_REPEATS_2"/>
    <property type="match status" value="6"/>
</dbReference>
<keyword evidence="2 7" id="KW-0853">WD repeat</keyword>
<sequence>MSNTITSDEVNYLVFRYLQECGYVHSAYAFGHESRVLQSGLDGSGIPPGALLSFLQRGVSYAEIEARVAQRGSAAGATADAAKGTDSAAVKTEAAENGLHQALEGALFAPVRLVDVHRVLASNRQRTESSGAGGGRGAGKTEAGVAIAGAPRGVPYAIQESEVTTLYGHTAEVFVIAWNPQRAYLLASGSGDATARLWAIPSGPCGRTAVAPPLELRHYGDEVPLADADAHPAPEESVTPKAHGGGAALSRDVTAVTWSPDGLRLATSSYDGIARIWSDAGLLERRLALHSGPVLSLKWNRSGTRLLTSSVDHTVAVWRAADATATCEQQFTCHRAPALDVDWQSDDTFASSGSDKMVYVCKVGDAQPLRVFYGHQDEVNSVEWDPTGTLLASGSDDCTVKVWKPIRDGTSGTEPVAAIGGGACSYLVRDYTEHTKEVYTVRWGPTANARLASASFDGTVRIWDPTASSTTSRSTALMTLARHLGPVYTVAFSPCGQYLVSGSSDRCVCVWSLREGGLLVRTFRGQGGVFEVAWNATGTKIAAALSNGTVNVFDFGS</sequence>
<dbReference type="SMART" id="SM00667">
    <property type="entry name" value="LisH"/>
    <property type="match status" value="1"/>
</dbReference>
<dbReference type="InterPro" id="IPR011044">
    <property type="entry name" value="Quino_amine_DH_bsu"/>
</dbReference>
<dbReference type="FunFam" id="1.20.960.30:FF:000001">
    <property type="entry name" value="F-box-like/WD repeat-containing protein TBL1XR1"/>
    <property type="match status" value="1"/>
</dbReference>
<dbReference type="GO" id="GO:0006357">
    <property type="term" value="P:regulation of transcription by RNA polymerase II"/>
    <property type="evidence" value="ECO:0007669"/>
    <property type="project" value="TreeGrafter"/>
</dbReference>
<proteinExistence type="predicted"/>
<feature type="repeat" description="WD" evidence="7">
    <location>
        <begin position="372"/>
        <end position="404"/>
    </location>
</feature>
<dbReference type="PRINTS" id="PR00320">
    <property type="entry name" value="GPROTEINBRPT"/>
</dbReference>
<dbReference type="CDD" id="cd00200">
    <property type="entry name" value="WD40"/>
    <property type="match status" value="1"/>
</dbReference>
<dbReference type="Pfam" id="PF00400">
    <property type="entry name" value="WD40"/>
    <property type="match status" value="8"/>
</dbReference>
<dbReference type="Gene3D" id="1.20.960.30">
    <property type="match status" value="1"/>
</dbReference>
<dbReference type="PROSITE" id="PS50294">
    <property type="entry name" value="WD_REPEATS_REGION"/>
    <property type="match status" value="6"/>
</dbReference>
<protein>
    <submittedName>
        <fullName evidence="8">Uncharacterized protein</fullName>
    </submittedName>
</protein>
<dbReference type="SMART" id="SM00320">
    <property type="entry name" value="WD40"/>
    <property type="match status" value="8"/>
</dbReference>
<dbReference type="Proteomes" id="UP001301350">
    <property type="component" value="Unassembled WGS sequence"/>
</dbReference>
<evidence type="ECO:0000313" key="8">
    <source>
        <dbReference type="EMBL" id="KAK4534892.1"/>
    </source>
</evidence>
<accession>A0AAV9IRM2</accession>
<dbReference type="InterPro" id="IPR006594">
    <property type="entry name" value="LisH"/>
</dbReference>
<dbReference type="InterPro" id="IPR015943">
    <property type="entry name" value="WD40/YVTN_repeat-like_dom_sf"/>
</dbReference>
<keyword evidence="3" id="KW-0677">Repeat</keyword>
<dbReference type="SUPFAM" id="SSF50978">
    <property type="entry name" value="WD40 repeat-like"/>
    <property type="match status" value="1"/>
</dbReference>
<evidence type="ECO:0000256" key="1">
    <source>
        <dbReference type="ARBA" id="ARBA00004123"/>
    </source>
</evidence>
<organism evidence="8 9">
    <name type="scientific">Cyanidium caldarium</name>
    <name type="common">Red alga</name>
    <dbReference type="NCBI Taxonomy" id="2771"/>
    <lineage>
        <taxon>Eukaryota</taxon>
        <taxon>Rhodophyta</taxon>
        <taxon>Bangiophyceae</taxon>
        <taxon>Cyanidiales</taxon>
        <taxon>Cyanidiaceae</taxon>
        <taxon>Cyanidium</taxon>
    </lineage>
</organism>
<evidence type="ECO:0000256" key="4">
    <source>
        <dbReference type="ARBA" id="ARBA00023015"/>
    </source>
</evidence>
<dbReference type="GO" id="GO:0003714">
    <property type="term" value="F:transcription corepressor activity"/>
    <property type="evidence" value="ECO:0007669"/>
    <property type="project" value="InterPro"/>
</dbReference>
<dbReference type="SUPFAM" id="SSF50969">
    <property type="entry name" value="YVTN repeat-like/Quinoprotein amine dehydrogenase"/>
    <property type="match status" value="1"/>
</dbReference>
<keyword evidence="5" id="KW-0804">Transcription</keyword>
<evidence type="ECO:0000313" key="9">
    <source>
        <dbReference type="Proteomes" id="UP001301350"/>
    </source>
</evidence>
<comment type="subcellular location">
    <subcellularLocation>
        <location evidence="1">Nucleus</location>
    </subcellularLocation>
</comment>
<keyword evidence="4" id="KW-0805">Transcription regulation</keyword>
<dbReference type="InterPro" id="IPR036322">
    <property type="entry name" value="WD40_repeat_dom_sf"/>
</dbReference>
<dbReference type="PROSITE" id="PS50896">
    <property type="entry name" value="LISH"/>
    <property type="match status" value="1"/>
</dbReference>
<dbReference type="Pfam" id="PF08513">
    <property type="entry name" value="LisH"/>
    <property type="match status" value="1"/>
</dbReference>
<comment type="caution">
    <text evidence="8">The sequence shown here is derived from an EMBL/GenBank/DDBJ whole genome shotgun (WGS) entry which is preliminary data.</text>
</comment>
<dbReference type="EMBL" id="JANCYW010000003">
    <property type="protein sequence ID" value="KAK4534892.1"/>
    <property type="molecule type" value="Genomic_DNA"/>
</dbReference>
<dbReference type="AlphaFoldDB" id="A0AAV9IRM2"/>
<keyword evidence="6" id="KW-0539">Nucleus</keyword>
<evidence type="ECO:0000256" key="7">
    <source>
        <dbReference type="PROSITE-ProRule" id="PRU00221"/>
    </source>
</evidence>
<dbReference type="PANTHER" id="PTHR22846">
    <property type="entry name" value="WD40 REPEAT PROTEIN"/>
    <property type="match status" value="1"/>
</dbReference>
<evidence type="ECO:0000256" key="2">
    <source>
        <dbReference type="ARBA" id="ARBA00022574"/>
    </source>
</evidence>
<name>A0AAV9IRM2_CYACA</name>
<evidence type="ECO:0000256" key="3">
    <source>
        <dbReference type="ARBA" id="ARBA00022737"/>
    </source>
</evidence>
<dbReference type="GO" id="GO:0000118">
    <property type="term" value="C:histone deacetylase complex"/>
    <property type="evidence" value="ECO:0007669"/>
    <property type="project" value="TreeGrafter"/>
</dbReference>
<dbReference type="Gene3D" id="2.130.10.10">
    <property type="entry name" value="YVTN repeat-like/Quinoprotein amine dehydrogenase"/>
    <property type="match status" value="1"/>
</dbReference>
<dbReference type="FunFam" id="2.130.10.10:FF:000218">
    <property type="entry name" value="WD40 repeat-containing protein HOS15"/>
    <property type="match status" value="1"/>
</dbReference>
<keyword evidence="9" id="KW-1185">Reference proteome</keyword>
<dbReference type="InterPro" id="IPR045183">
    <property type="entry name" value="Ebi-like"/>
</dbReference>
<feature type="repeat" description="WD" evidence="7">
    <location>
        <begin position="253"/>
        <end position="278"/>
    </location>
</feature>
<dbReference type="InterPro" id="IPR020472">
    <property type="entry name" value="WD40_PAC1"/>
</dbReference>
<reference evidence="8 9" key="1">
    <citation type="submission" date="2022-07" db="EMBL/GenBank/DDBJ databases">
        <title>Genome-wide signatures of adaptation to extreme environments.</title>
        <authorList>
            <person name="Cho C.H."/>
            <person name="Yoon H.S."/>
        </authorList>
    </citation>
    <scope>NUCLEOTIDE SEQUENCE [LARGE SCALE GENOMIC DNA]</scope>
    <source>
        <strain evidence="8 9">DBV 063 E5</strain>
    </source>
</reference>
<dbReference type="InterPro" id="IPR001680">
    <property type="entry name" value="WD40_rpt"/>
</dbReference>
<feature type="repeat" description="WD" evidence="7">
    <location>
        <begin position="287"/>
        <end position="318"/>
    </location>
</feature>
<feature type="repeat" description="WD" evidence="7">
    <location>
        <begin position="480"/>
        <end position="521"/>
    </location>
</feature>
<feature type="repeat" description="WD" evidence="7">
    <location>
        <begin position="431"/>
        <end position="473"/>
    </location>
</feature>
<evidence type="ECO:0000256" key="6">
    <source>
        <dbReference type="ARBA" id="ARBA00023242"/>
    </source>
</evidence>
<dbReference type="PANTHER" id="PTHR22846:SF2">
    <property type="entry name" value="F-BOX-LIKE_WD REPEAT-CONTAINING PROTEIN EBI"/>
    <property type="match status" value="1"/>
</dbReference>
<gene>
    <name evidence="8" type="ORF">CDCA_CDCA03G0917</name>
</gene>
<feature type="repeat" description="WD" evidence="7">
    <location>
        <begin position="166"/>
        <end position="208"/>
    </location>
</feature>
<evidence type="ECO:0000256" key="5">
    <source>
        <dbReference type="ARBA" id="ARBA00023163"/>
    </source>
</evidence>